<feature type="region of interest" description="Disordered" evidence="12">
    <location>
        <begin position="1"/>
        <end position="21"/>
    </location>
</feature>
<dbReference type="InterPro" id="IPR004670">
    <property type="entry name" value="NhaA"/>
</dbReference>
<evidence type="ECO:0000256" key="4">
    <source>
        <dbReference type="ARBA" id="ARBA00022475"/>
    </source>
</evidence>
<dbReference type="HAMAP" id="MF_01844">
    <property type="entry name" value="NhaA"/>
    <property type="match status" value="1"/>
</dbReference>
<evidence type="ECO:0000256" key="10">
    <source>
        <dbReference type="ARBA" id="ARBA00023201"/>
    </source>
</evidence>
<feature type="transmembrane region" description="Helical" evidence="11">
    <location>
        <begin position="150"/>
        <end position="169"/>
    </location>
</feature>
<gene>
    <name evidence="11 13" type="primary">nhaA</name>
    <name evidence="13" type="ORF">HFP15_20535</name>
</gene>
<evidence type="ECO:0000256" key="12">
    <source>
        <dbReference type="SAM" id="MobiDB-lite"/>
    </source>
</evidence>
<feature type="transmembrane region" description="Helical" evidence="11">
    <location>
        <begin position="389"/>
        <end position="407"/>
    </location>
</feature>
<dbReference type="Pfam" id="PF06965">
    <property type="entry name" value="Na_H_antiport_1"/>
    <property type="match status" value="1"/>
</dbReference>
<dbReference type="InterPro" id="IPR023171">
    <property type="entry name" value="Na/H_antiporter_dom_sf"/>
</dbReference>
<dbReference type="Proteomes" id="UP000715441">
    <property type="component" value="Unassembled WGS sequence"/>
</dbReference>
<comment type="caution">
    <text evidence="13">The sequence shown here is derived from an EMBL/GenBank/DDBJ whole genome shotgun (WGS) entry which is preliminary data.</text>
</comment>
<feature type="transmembrane region" description="Helical" evidence="11">
    <location>
        <begin position="207"/>
        <end position="223"/>
    </location>
</feature>
<evidence type="ECO:0000256" key="7">
    <source>
        <dbReference type="ARBA" id="ARBA00023053"/>
    </source>
</evidence>
<feature type="transmembrane region" description="Helical" evidence="11">
    <location>
        <begin position="78"/>
        <end position="100"/>
    </location>
</feature>
<feature type="transmembrane region" description="Helical" evidence="11">
    <location>
        <begin position="357"/>
        <end position="377"/>
    </location>
</feature>
<evidence type="ECO:0000256" key="8">
    <source>
        <dbReference type="ARBA" id="ARBA00023065"/>
    </source>
</evidence>
<protein>
    <recommendedName>
        <fullName evidence="11">Na(+)/H(+) antiporter NhaA</fullName>
    </recommendedName>
    <alternativeName>
        <fullName evidence="11">Sodium/proton antiporter NhaA</fullName>
    </alternativeName>
</protein>
<comment type="function">
    <text evidence="11">Na(+)/H(+) antiporter that extrudes sodium in exchange for external protons.</text>
</comment>
<feature type="transmembrane region" description="Helical" evidence="11">
    <location>
        <begin position="235"/>
        <end position="263"/>
    </location>
</feature>
<keyword evidence="10 11" id="KW-0739">Sodium transport</keyword>
<keyword evidence="5 11" id="KW-0812">Transmembrane</keyword>
<comment type="catalytic activity">
    <reaction evidence="11">
        <text>Na(+)(in) + 2 H(+)(out) = Na(+)(out) + 2 H(+)(in)</text>
        <dbReference type="Rhea" id="RHEA:29251"/>
        <dbReference type="ChEBI" id="CHEBI:15378"/>
        <dbReference type="ChEBI" id="CHEBI:29101"/>
    </reaction>
</comment>
<dbReference type="PANTHER" id="PTHR30341:SF0">
    <property type="entry name" value="NA(+)_H(+) ANTIPORTER NHAA"/>
    <property type="match status" value="1"/>
</dbReference>
<reference evidence="13 14" key="1">
    <citation type="submission" date="2020-04" db="EMBL/GenBank/DDBJ databases">
        <title>Novel species.</title>
        <authorList>
            <person name="Teo W.F.A."/>
            <person name="Lipun K."/>
            <person name="Srisuk N."/>
            <person name="Duangmal K."/>
        </authorList>
    </citation>
    <scope>NUCLEOTIDE SEQUENCE [LARGE SCALE GENOMIC DNA]</scope>
    <source>
        <strain evidence="13 14">K13G38</strain>
    </source>
</reference>
<proteinExistence type="inferred from homology"/>
<keyword evidence="4 11" id="KW-1003">Cell membrane</keyword>
<feature type="transmembrane region" description="Helical" evidence="11">
    <location>
        <begin position="316"/>
        <end position="345"/>
    </location>
</feature>
<keyword evidence="9 11" id="KW-0472">Membrane</keyword>
<keyword evidence="6 11" id="KW-1133">Transmembrane helix</keyword>
<evidence type="ECO:0000313" key="13">
    <source>
        <dbReference type="EMBL" id="NKQ55277.1"/>
    </source>
</evidence>
<feature type="transmembrane region" description="Helical" evidence="11">
    <location>
        <begin position="41"/>
        <end position="58"/>
    </location>
</feature>
<organism evidence="13 14">
    <name type="scientific">Amycolatopsis acididurans</name>
    <dbReference type="NCBI Taxonomy" id="2724524"/>
    <lineage>
        <taxon>Bacteria</taxon>
        <taxon>Bacillati</taxon>
        <taxon>Actinomycetota</taxon>
        <taxon>Actinomycetes</taxon>
        <taxon>Pseudonocardiales</taxon>
        <taxon>Pseudonocardiaceae</taxon>
        <taxon>Amycolatopsis</taxon>
    </lineage>
</organism>
<feature type="transmembrane region" description="Helical" evidence="11">
    <location>
        <begin position="121"/>
        <end position="144"/>
    </location>
</feature>
<evidence type="ECO:0000313" key="14">
    <source>
        <dbReference type="Proteomes" id="UP000715441"/>
    </source>
</evidence>
<feature type="transmembrane region" description="Helical" evidence="11">
    <location>
        <begin position="181"/>
        <end position="201"/>
    </location>
</feature>
<keyword evidence="7 11" id="KW-0915">Sodium</keyword>
<name>A0ABX1J654_9PSEU</name>
<evidence type="ECO:0000256" key="2">
    <source>
        <dbReference type="ARBA" id="ARBA00022448"/>
    </source>
</evidence>
<evidence type="ECO:0000256" key="3">
    <source>
        <dbReference type="ARBA" id="ARBA00022449"/>
    </source>
</evidence>
<dbReference type="Gene3D" id="1.20.1530.10">
    <property type="entry name" value="Na+/H+ antiporter like domain"/>
    <property type="match status" value="1"/>
</dbReference>
<keyword evidence="2 11" id="KW-0813">Transport</keyword>
<comment type="similarity">
    <text evidence="11">Belongs to the NhaA Na(+)/H(+) (TC 2.A.33) antiporter family.</text>
</comment>
<dbReference type="NCBIfam" id="TIGR00773">
    <property type="entry name" value="NhaA"/>
    <property type="match status" value="1"/>
</dbReference>
<keyword evidence="3 11" id="KW-0050">Antiport</keyword>
<evidence type="ECO:0000256" key="5">
    <source>
        <dbReference type="ARBA" id="ARBA00022692"/>
    </source>
</evidence>
<dbReference type="EMBL" id="JAAXLS010000014">
    <property type="protein sequence ID" value="NKQ55277.1"/>
    <property type="molecule type" value="Genomic_DNA"/>
</dbReference>
<accession>A0ABX1J654</accession>
<sequence length="419" mass="43459">MAAGAPGSLVGKTRSVPTSGDHVAQLRNPAQEFARFLRTETTGGLLLLGATAIALIWANSPLGDVYRTVRDFELGPHFLHLNLSVGDWAKDALLALFFFVAGLELKRELVIGELSRLKQAILPIVGAVGGMVVPAVVALAVAWGEPGMDRGWAIPVATDIAFALGVLALTGSNLPSSARVFLLSLAVVDDLGAIIVIAVLFTSGFNLIAAAVAVVALALYAWLQHRRVRTPWIYVPLAVVVWVAVHSAGVHATIAGVALGLLTRVRPDPGEDEAPALRLEHRLQPWSAAVAVPVFALFAAGVEIDARSLSEVFTTALPLAVLIGLVAGKTVGILGASALAVGFRLAELPRGTGWRDLAALSLLGGVGFTVSLLIAELALPGAASDRAKAAVLLASAIASLLAAVVLLRRNKVHGASEED</sequence>
<keyword evidence="8 11" id="KW-0406">Ion transport</keyword>
<evidence type="ECO:0000256" key="6">
    <source>
        <dbReference type="ARBA" id="ARBA00022989"/>
    </source>
</evidence>
<dbReference type="PANTHER" id="PTHR30341">
    <property type="entry name" value="SODIUM ION/PROTON ANTIPORTER NHAA-RELATED"/>
    <property type="match status" value="1"/>
</dbReference>
<comment type="subcellular location">
    <subcellularLocation>
        <location evidence="1">Cell inner membrane</location>
        <topology evidence="1">Multi-pass membrane protein</topology>
    </subcellularLocation>
    <subcellularLocation>
        <location evidence="11">Cell membrane</location>
        <topology evidence="11">Multi-pass membrane protein</topology>
    </subcellularLocation>
</comment>
<keyword evidence="14" id="KW-1185">Reference proteome</keyword>
<evidence type="ECO:0000256" key="11">
    <source>
        <dbReference type="HAMAP-Rule" id="MF_01844"/>
    </source>
</evidence>
<evidence type="ECO:0000256" key="9">
    <source>
        <dbReference type="ARBA" id="ARBA00023136"/>
    </source>
</evidence>
<evidence type="ECO:0000256" key="1">
    <source>
        <dbReference type="ARBA" id="ARBA00004429"/>
    </source>
</evidence>